<protein>
    <submittedName>
        <fullName evidence="1">Uncharacterized protein</fullName>
    </submittedName>
</protein>
<organism evidence="1 2">
    <name type="scientific">Oryza meyeriana var. granulata</name>
    <dbReference type="NCBI Taxonomy" id="110450"/>
    <lineage>
        <taxon>Eukaryota</taxon>
        <taxon>Viridiplantae</taxon>
        <taxon>Streptophyta</taxon>
        <taxon>Embryophyta</taxon>
        <taxon>Tracheophyta</taxon>
        <taxon>Spermatophyta</taxon>
        <taxon>Magnoliopsida</taxon>
        <taxon>Liliopsida</taxon>
        <taxon>Poales</taxon>
        <taxon>Poaceae</taxon>
        <taxon>BOP clade</taxon>
        <taxon>Oryzoideae</taxon>
        <taxon>Oryzeae</taxon>
        <taxon>Oryzinae</taxon>
        <taxon>Oryza</taxon>
        <taxon>Oryza meyeriana</taxon>
    </lineage>
</organism>
<keyword evidence="2" id="KW-1185">Reference proteome</keyword>
<evidence type="ECO:0000313" key="1">
    <source>
        <dbReference type="EMBL" id="KAF0909101.1"/>
    </source>
</evidence>
<dbReference type="Pfam" id="PF04578">
    <property type="entry name" value="DUF594"/>
    <property type="match status" value="1"/>
</dbReference>
<reference evidence="1 2" key="1">
    <citation type="submission" date="2019-11" db="EMBL/GenBank/DDBJ databases">
        <title>Whole genome sequence of Oryza granulata.</title>
        <authorList>
            <person name="Li W."/>
        </authorList>
    </citation>
    <scope>NUCLEOTIDE SEQUENCE [LARGE SCALE GENOMIC DNA]</scope>
    <source>
        <strain evidence="2">cv. Menghai</strain>
        <tissue evidence="1">Leaf</tissue>
    </source>
</reference>
<dbReference type="OrthoDB" id="668728at2759"/>
<dbReference type="EMBL" id="SPHZ02000007">
    <property type="protein sequence ID" value="KAF0909101.1"/>
    <property type="molecule type" value="Genomic_DNA"/>
</dbReference>
<dbReference type="AlphaFoldDB" id="A0A6G1D9K1"/>
<dbReference type="PANTHER" id="PTHR31325">
    <property type="entry name" value="OS01G0798800 PROTEIN-RELATED"/>
    <property type="match status" value="1"/>
</dbReference>
<sequence length="131" mass="14189">MAVCRKLSNYIMYLFVNHPTMLPLNASSEATLAKVALLPAEGKQVFRVDPSEEALEEMVDMWTRLLVYSAGKSQGPMHAAALACGGELITFVWMLMVKAGLGDSQAKRILIANSAGGGTNLKEAYAFYFAP</sequence>
<evidence type="ECO:0000313" key="2">
    <source>
        <dbReference type="Proteomes" id="UP000479710"/>
    </source>
</evidence>
<comment type="caution">
    <text evidence="1">The sequence shown here is derived from an EMBL/GenBank/DDBJ whole genome shotgun (WGS) entry which is preliminary data.</text>
</comment>
<dbReference type="InterPro" id="IPR007658">
    <property type="entry name" value="DUF594"/>
</dbReference>
<accession>A0A6G1D9K1</accession>
<dbReference type="Proteomes" id="UP000479710">
    <property type="component" value="Unassembled WGS sequence"/>
</dbReference>
<proteinExistence type="predicted"/>
<name>A0A6G1D9K1_9ORYZ</name>
<gene>
    <name evidence="1" type="ORF">E2562_031357</name>
</gene>